<evidence type="ECO:0000313" key="1">
    <source>
        <dbReference type="EMBL" id="MCQ6959691.1"/>
    </source>
</evidence>
<dbReference type="Proteomes" id="UP001204376">
    <property type="component" value="Unassembled WGS sequence"/>
</dbReference>
<name>A0ABT1T626_9SPHI</name>
<proteinExistence type="predicted"/>
<sequence>MNIVENFDHILLFKTNINCDGDKLLLHALLDNNPDIKCWSIDMEDEDCVLRIVSYTLSHAQIIELIKPHGYQCCELT</sequence>
<dbReference type="InterPro" id="IPR036163">
    <property type="entry name" value="HMA_dom_sf"/>
</dbReference>
<gene>
    <name evidence="1" type="ORF">NPE20_17075</name>
</gene>
<reference evidence="1 2" key="1">
    <citation type="submission" date="2022-07" db="EMBL/GenBank/DDBJ databases">
        <title>Mucilaginibacter sp. JC4.</title>
        <authorList>
            <person name="Le V."/>
            <person name="Ko S.-R."/>
            <person name="Ahn C.-Y."/>
            <person name="Oh H.-M."/>
        </authorList>
    </citation>
    <scope>NUCLEOTIDE SEQUENCE [LARGE SCALE GENOMIC DNA]</scope>
    <source>
        <strain evidence="1 2">JC4</strain>
    </source>
</reference>
<dbReference type="EMBL" id="JANHOH010000004">
    <property type="protein sequence ID" value="MCQ6959691.1"/>
    <property type="molecule type" value="Genomic_DNA"/>
</dbReference>
<accession>A0ABT1T626</accession>
<keyword evidence="2" id="KW-1185">Reference proteome</keyword>
<evidence type="ECO:0000313" key="2">
    <source>
        <dbReference type="Proteomes" id="UP001204376"/>
    </source>
</evidence>
<comment type="caution">
    <text evidence="1">The sequence shown here is derived from an EMBL/GenBank/DDBJ whole genome shotgun (WGS) entry which is preliminary data.</text>
</comment>
<protein>
    <submittedName>
        <fullName evidence="1">Uncharacterized protein</fullName>
    </submittedName>
</protein>
<dbReference type="RefSeq" id="WP_256539881.1">
    <property type="nucleotide sequence ID" value="NZ_JANHOH010000004.1"/>
</dbReference>
<organism evidence="1 2">
    <name type="scientific">Mucilaginibacter aquariorum</name>
    <dbReference type="NCBI Taxonomy" id="2967225"/>
    <lineage>
        <taxon>Bacteria</taxon>
        <taxon>Pseudomonadati</taxon>
        <taxon>Bacteroidota</taxon>
        <taxon>Sphingobacteriia</taxon>
        <taxon>Sphingobacteriales</taxon>
        <taxon>Sphingobacteriaceae</taxon>
        <taxon>Mucilaginibacter</taxon>
    </lineage>
</organism>
<dbReference type="SUPFAM" id="SSF55008">
    <property type="entry name" value="HMA, heavy metal-associated domain"/>
    <property type="match status" value="1"/>
</dbReference>